<dbReference type="NCBIfam" id="TIGR04256">
    <property type="entry name" value="GxxExxY"/>
    <property type="match status" value="1"/>
</dbReference>
<organism evidence="1 2">
    <name type="scientific">Marinospirillum insulare</name>
    <dbReference type="NCBI Taxonomy" id="217169"/>
    <lineage>
        <taxon>Bacteria</taxon>
        <taxon>Pseudomonadati</taxon>
        <taxon>Pseudomonadota</taxon>
        <taxon>Gammaproteobacteria</taxon>
        <taxon>Oceanospirillales</taxon>
        <taxon>Oceanospirillaceae</taxon>
        <taxon>Marinospirillum</taxon>
    </lineage>
</organism>
<evidence type="ECO:0000313" key="1">
    <source>
        <dbReference type="EMBL" id="GLR64675.1"/>
    </source>
</evidence>
<gene>
    <name evidence="1" type="ORF">GCM10007878_21130</name>
</gene>
<name>A0ABQ5ZWW8_9GAMM</name>
<sequence>MYEKDLVYKIQGAVFEVYRTLGAGFLEQVYQKALLAELKLVGLNAASEQGIDVFYKGEIVGEYRADIIVENRVLLELKAQQVLPVTAEPQLINYLKATGIKVGLLINFTHPKATIKRLVF</sequence>
<evidence type="ECO:0008006" key="3">
    <source>
        <dbReference type="Google" id="ProtNLM"/>
    </source>
</evidence>
<evidence type="ECO:0000313" key="2">
    <source>
        <dbReference type="Proteomes" id="UP001156682"/>
    </source>
</evidence>
<reference evidence="2" key="1">
    <citation type="journal article" date="2019" name="Int. J. Syst. Evol. Microbiol.">
        <title>The Global Catalogue of Microorganisms (GCM) 10K type strain sequencing project: providing services to taxonomists for standard genome sequencing and annotation.</title>
        <authorList>
            <consortium name="The Broad Institute Genomics Platform"/>
            <consortium name="The Broad Institute Genome Sequencing Center for Infectious Disease"/>
            <person name="Wu L."/>
            <person name="Ma J."/>
        </authorList>
    </citation>
    <scope>NUCLEOTIDE SEQUENCE [LARGE SCALE GENOMIC DNA]</scope>
    <source>
        <strain evidence="2">NBRC 100033</strain>
    </source>
</reference>
<accession>A0ABQ5ZWW8</accession>
<dbReference type="Proteomes" id="UP001156682">
    <property type="component" value="Unassembled WGS sequence"/>
</dbReference>
<protein>
    <recommendedName>
        <fullName evidence="3">GxxExxY protein</fullName>
    </recommendedName>
</protein>
<comment type="caution">
    <text evidence="1">The sequence shown here is derived from an EMBL/GenBank/DDBJ whole genome shotgun (WGS) entry which is preliminary data.</text>
</comment>
<dbReference type="Pfam" id="PF13366">
    <property type="entry name" value="PDDEXK_3"/>
    <property type="match status" value="1"/>
</dbReference>
<dbReference type="EMBL" id="BSOR01000037">
    <property type="protein sequence ID" value="GLR64675.1"/>
    <property type="molecule type" value="Genomic_DNA"/>
</dbReference>
<dbReference type="RefSeq" id="WP_027851143.1">
    <property type="nucleotide sequence ID" value="NZ_BSOR01000037.1"/>
</dbReference>
<keyword evidence="2" id="KW-1185">Reference proteome</keyword>
<proteinExistence type="predicted"/>
<dbReference type="InterPro" id="IPR026350">
    <property type="entry name" value="GxxExxY"/>
</dbReference>